<dbReference type="SUPFAM" id="SSF51735">
    <property type="entry name" value="NAD(P)-binding Rossmann-fold domains"/>
    <property type="match status" value="1"/>
</dbReference>
<organism evidence="2 3">
    <name type="scientific">Emiliania huxleyi (strain CCMP1516)</name>
    <dbReference type="NCBI Taxonomy" id="280463"/>
    <lineage>
        <taxon>Eukaryota</taxon>
        <taxon>Haptista</taxon>
        <taxon>Haptophyta</taxon>
        <taxon>Prymnesiophyceae</taxon>
        <taxon>Isochrysidales</taxon>
        <taxon>Noelaerhabdaceae</taxon>
        <taxon>Emiliania</taxon>
    </lineage>
</organism>
<dbReference type="RefSeq" id="XP_005774762.1">
    <property type="nucleotide sequence ID" value="XM_005774705.1"/>
</dbReference>
<sequence>MVDGLLLEHRQTGGDSTAPLALPPPGEASGSGEPEARLREAGAEEATEEGASDRGSGLLARGRGEADGEGELLHLRACYICKVWYRRLHHLYGSLCPGCAALNEAKRLQTADLRGRVVLLTGARVKIGFQAALKLLRCGARVLATTRFPVDAAARFAALPDFDRWSANLQIFGLDLRDLEALERFCAFLDATEAHLSDIVNNACQTIRRPAQYYRHLIEKELAPHEAPADHRRCLALHEACFGAAAALAVPATKQLLAPLAAPPQRSQGELSQGEAAALFPAGAHDVNGQQLDLRTTNSWLLRLGQVRTGEVLAINTLAPFILNSRLRALLQRSPVAARQVVNVSAMEGKFYRYKTANHPHTNMAKAALNMMTRTCAEELAANGVYMNSIDTGWINDENPLQRAARTAEKHHFQTPLDEVDAAARILDPILSAANGEPPVYGRFVKDYQPCEW</sequence>
<dbReference type="InterPro" id="IPR002347">
    <property type="entry name" value="SDR_fam"/>
</dbReference>
<evidence type="ECO:0008006" key="4">
    <source>
        <dbReference type="Google" id="ProtNLM"/>
    </source>
</evidence>
<dbReference type="AlphaFoldDB" id="A0A0D3JFP8"/>
<proteinExistence type="predicted"/>
<dbReference type="InterPro" id="IPR036291">
    <property type="entry name" value="NAD(P)-bd_dom_sf"/>
</dbReference>
<dbReference type="KEGG" id="ehx:EMIHUDRAFT_65136"/>
<dbReference type="GeneID" id="17267880"/>
<evidence type="ECO:0000256" key="1">
    <source>
        <dbReference type="SAM" id="MobiDB-lite"/>
    </source>
</evidence>
<reference evidence="3" key="1">
    <citation type="journal article" date="2013" name="Nature">
        <title>Pan genome of the phytoplankton Emiliania underpins its global distribution.</title>
        <authorList>
            <person name="Read B.A."/>
            <person name="Kegel J."/>
            <person name="Klute M.J."/>
            <person name="Kuo A."/>
            <person name="Lefebvre S.C."/>
            <person name="Maumus F."/>
            <person name="Mayer C."/>
            <person name="Miller J."/>
            <person name="Monier A."/>
            <person name="Salamov A."/>
            <person name="Young J."/>
            <person name="Aguilar M."/>
            <person name="Claverie J.M."/>
            <person name="Frickenhaus S."/>
            <person name="Gonzalez K."/>
            <person name="Herman E.K."/>
            <person name="Lin Y.C."/>
            <person name="Napier J."/>
            <person name="Ogata H."/>
            <person name="Sarno A.F."/>
            <person name="Shmutz J."/>
            <person name="Schroeder D."/>
            <person name="de Vargas C."/>
            <person name="Verret F."/>
            <person name="von Dassow P."/>
            <person name="Valentin K."/>
            <person name="Van de Peer Y."/>
            <person name="Wheeler G."/>
            <person name="Dacks J.B."/>
            <person name="Delwiche C.F."/>
            <person name="Dyhrman S.T."/>
            <person name="Glockner G."/>
            <person name="John U."/>
            <person name="Richards T."/>
            <person name="Worden A.Z."/>
            <person name="Zhang X."/>
            <person name="Grigoriev I.V."/>
            <person name="Allen A.E."/>
            <person name="Bidle K."/>
            <person name="Borodovsky M."/>
            <person name="Bowler C."/>
            <person name="Brownlee C."/>
            <person name="Cock J.M."/>
            <person name="Elias M."/>
            <person name="Gladyshev V.N."/>
            <person name="Groth M."/>
            <person name="Guda C."/>
            <person name="Hadaegh A."/>
            <person name="Iglesias-Rodriguez M.D."/>
            <person name="Jenkins J."/>
            <person name="Jones B.M."/>
            <person name="Lawson T."/>
            <person name="Leese F."/>
            <person name="Lindquist E."/>
            <person name="Lobanov A."/>
            <person name="Lomsadze A."/>
            <person name="Malik S.B."/>
            <person name="Marsh M.E."/>
            <person name="Mackinder L."/>
            <person name="Mock T."/>
            <person name="Mueller-Roeber B."/>
            <person name="Pagarete A."/>
            <person name="Parker M."/>
            <person name="Probert I."/>
            <person name="Quesneville H."/>
            <person name="Raines C."/>
            <person name="Rensing S.A."/>
            <person name="Riano-Pachon D.M."/>
            <person name="Richier S."/>
            <person name="Rokitta S."/>
            <person name="Shiraiwa Y."/>
            <person name="Soanes D.M."/>
            <person name="van der Giezen M."/>
            <person name="Wahlund T.M."/>
            <person name="Williams B."/>
            <person name="Wilson W."/>
            <person name="Wolfe G."/>
            <person name="Wurch L.L."/>
        </authorList>
    </citation>
    <scope>NUCLEOTIDE SEQUENCE</scope>
</reference>
<dbReference type="PANTHER" id="PTHR43544:SF2">
    <property type="entry name" value="OXIDOREDUCTASE"/>
    <property type="match status" value="1"/>
</dbReference>
<dbReference type="Pfam" id="PF13561">
    <property type="entry name" value="adh_short_C2"/>
    <property type="match status" value="1"/>
</dbReference>
<evidence type="ECO:0000313" key="2">
    <source>
        <dbReference type="EnsemblProtists" id="EOD22333"/>
    </source>
</evidence>
<reference evidence="2" key="2">
    <citation type="submission" date="2024-10" db="UniProtKB">
        <authorList>
            <consortium name="EnsemblProtists"/>
        </authorList>
    </citation>
    <scope>IDENTIFICATION</scope>
</reference>
<dbReference type="Pfam" id="PF00106">
    <property type="entry name" value="adh_short"/>
    <property type="match status" value="1"/>
</dbReference>
<feature type="region of interest" description="Disordered" evidence="1">
    <location>
        <begin position="1"/>
        <end position="60"/>
    </location>
</feature>
<dbReference type="InterPro" id="IPR051468">
    <property type="entry name" value="Fungal_SecMetab_SDRs"/>
</dbReference>
<dbReference type="HOGENOM" id="CLU_008901_2_0_1"/>
<dbReference type="PaxDb" id="2903-EOD22333"/>
<accession>A0A0D3JFP8</accession>
<protein>
    <recommendedName>
        <fullName evidence="4">Oxidoreductase</fullName>
    </recommendedName>
</protein>
<feature type="compositionally biased region" description="Basic and acidic residues" evidence="1">
    <location>
        <begin position="1"/>
        <end position="12"/>
    </location>
</feature>
<dbReference type="Proteomes" id="UP000013827">
    <property type="component" value="Unassembled WGS sequence"/>
</dbReference>
<name>A0A0D3JFP8_EMIH1</name>
<dbReference type="STRING" id="2903.R1CHM2"/>
<dbReference type="Gene3D" id="3.40.50.720">
    <property type="entry name" value="NAD(P)-binding Rossmann-like Domain"/>
    <property type="match status" value="2"/>
</dbReference>
<dbReference type="EnsemblProtists" id="EOD22333">
    <property type="protein sequence ID" value="EOD22333"/>
    <property type="gene ID" value="EMIHUDRAFT_65136"/>
</dbReference>
<evidence type="ECO:0000313" key="3">
    <source>
        <dbReference type="Proteomes" id="UP000013827"/>
    </source>
</evidence>
<dbReference type="GO" id="GO:0016491">
    <property type="term" value="F:oxidoreductase activity"/>
    <property type="evidence" value="ECO:0007669"/>
    <property type="project" value="TreeGrafter"/>
</dbReference>
<dbReference type="GO" id="GO:0005737">
    <property type="term" value="C:cytoplasm"/>
    <property type="evidence" value="ECO:0007669"/>
    <property type="project" value="TreeGrafter"/>
</dbReference>
<dbReference type="PANTHER" id="PTHR43544">
    <property type="entry name" value="SHORT-CHAIN DEHYDROGENASE/REDUCTASE"/>
    <property type="match status" value="1"/>
</dbReference>
<dbReference type="eggNOG" id="ENOG502QU6Z">
    <property type="taxonomic scope" value="Eukaryota"/>
</dbReference>
<dbReference type="OMA" id="ACQTITH"/>
<keyword evidence="3" id="KW-1185">Reference proteome</keyword>